<keyword evidence="1" id="KW-0238">DNA-binding</keyword>
<organism evidence="3 4">
    <name type="scientific">Bionectria ochroleuca</name>
    <name type="common">Gliocladium roseum</name>
    <dbReference type="NCBI Taxonomy" id="29856"/>
    <lineage>
        <taxon>Eukaryota</taxon>
        <taxon>Fungi</taxon>
        <taxon>Dikarya</taxon>
        <taxon>Ascomycota</taxon>
        <taxon>Pezizomycotina</taxon>
        <taxon>Sordariomycetes</taxon>
        <taxon>Hypocreomycetidae</taxon>
        <taxon>Hypocreales</taxon>
        <taxon>Bionectriaceae</taxon>
        <taxon>Clonostachys</taxon>
    </lineage>
</organism>
<evidence type="ECO:0000313" key="3">
    <source>
        <dbReference type="EMBL" id="KAF9742429.1"/>
    </source>
</evidence>
<dbReference type="GO" id="GO:0003677">
    <property type="term" value="F:DNA binding"/>
    <property type="evidence" value="ECO:0007669"/>
    <property type="project" value="UniProtKB-KW"/>
</dbReference>
<dbReference type="GO" id="GO:0005634">
    <property type="term" value="C:nucleus"/>
    <property type="evidence" value="ECO:0007669"/>
    <property type="project" value="TreeGrafter"/>
</dbReference>
<sequence>MEGRKTRQQEAETRQRLSKIQEARLTKWILVQDSIGFPPTHTKVRDIASFLLFEQGELDPLGKHWMEGFLRRNPEVRTLQGKRIDFLRVEGATVDRIKDFFALKLIPDIRKIPPCDRWNMDEAGIMEGIGDNGLVLGSSRKNWAAKIQPGTRYWTTMIECISAAGGHLKPLVIFKGKTVQQQWFPVELDHLKQWNFTASEKGWTSNEIALAWLKEVFIPLTKPKNNGWRLLVVDGHKSHETVEFMWECFKNKIWLLFLPSHSSHVLQPLDLSIFSALKRAFRRFLSEQQLQTDSSPVGKMTFLRCYHLARLAALTVENILSGWKASGMWPINVAVPLMSPYVLAPRYTFQTRPSTPPATPAVGLKRKEAVMTTPTGSQQLRGLIRDFVDEKEVDPTIRLLFRKICKGLDEQQIQLSISNTENTQLKESNKLLQPKKRRTVHPDPNKRFIKISNIIDARDRYKGQLDAEISAQELETYIFEELCFTWQLE</sequence>
<comment type="caution">
    <text evidence="3">The sequence shown here is derived from an EMBL/GenBank/DDBJ whole genome shotgun (WGS) entry which is preliminary data.</text>
</comment>
<dbReference type="Pfam" id="PF03184">
    <property type="entry name" value="DDE_1"/>
    <property type="match status" value="1"/>
</dbReference>
<dbReference type="SMART" id="SM00674">
    <property type="entry name" value="CENPB"/>
    <property type="match status" value="1"/>
</dbReference>
<dbReference type="Proteomes" id="UP000616885">
    <property type="component" value="Unassembled WGS sequence"/>
</dbReference>
<evidence type="ECO:0000259" key="2">
    <source>
        <dbReference type="PROSITE" id="PS51253"/>
    </source>
</evidence>
<gene>
    <name evidence="3" type="ORF">IM811_009452</name>
</gene>
<dbReference type="Pfam" id="PF03221">
    <property type="entry name" value="HTH_Tnp_Tc5"/>
    <property type="match status" value="1"/>
</dbReference>
<dbReference type="InterPro" id="IPR006600">
    <property type="entry name" value="HTH_CenpB_DNA-bd_dom"/>
</dbReference>
<accession>A0A8H7K3R7</accession>
<dbReference type="InterPro" id="IPR004875">
    <property type="entry name" value="DDE_SF_endonuclease_dom"/>
</dbReference>
<dbReference type="InterPro" id="IPR050863">
    <property type="entry name" value="CenT-Element_Derived"/>
</dbReference>
<reference evidence="3" key="1">
    <citation type="submission" date="2020-10" db="EMBL/GenBank/DDBJ databases">
        <title>High-Quality Genome Resource of Clonostachys rosea strain S41 by Oxford Nanopore Long-Read Sequencing.</title>
        <authorList>
            <person name="Wang H."/>
        </authorList>
    </citation>
    <scope>NUCLEOTIDE SEQUENCE</scope>
    <source>
        <strain evidence="3">S41</strain>
    </source>
</reference>
<feature type="domain" description="HTH CENPB-type" evidence="2">
    <location>
        <begin position="9"/>
        <end position="79"/>
    </location>
</feature>
<dbReference type="PANTHER" id="PTHR19303:SF74">
    <property type="entry name" value="POGO TRANSPOSABLE ELEMENT WITH KRAB DOMAIN"/>
    <property type="match status" value="1"/>
</dbReference>
<protein>
    <recommendedName>
        <fullName evidence="2">HTH CENPB-type domain-containing protein</fullName>
    </recommendedName>
</protein>
<evidence type="ECO:0000256" key="1">
    <source>
        <dbReference type="ARBA" id="ARBA00023125"/>
    </source>
</evidence>
<dbReference type="PANTHER" id="PTHR19303">
    <property type="entry name" value="TRANSPOSON"/>
    <property type="match status" value="1"/>
</dbReference>
<evidence type="ECO:0000313" key="4">
    <source>
        <dbReference type="Proteomes" id="UP000616885"/>
    </source>
</evidence>
<proteinExistence type="predicted"/>
<dbReference type="EMBL" id="JADCTT010000021">
    <property type="protein sequence ID" value="KAF9742429.1"/>
    <property type="molecule type" value="Genomic_DNA"/>
</dbReference>
<name>A0A8H7K3R7_BIOOC</name>
<dbReference type="PROSITE" id="PS51253">
    <property type="entry name" value="HTH_CENPB"/>
    <property type="match status" value="1"/>
</dbReference>
<dbReference type="AlphaFoldDB" id="A0A8H7K3R7"/>